<evidence type="ECO:0000313" key="3">
    <source>
        <dbReference type="Proteomes" id="UP000499080"/>
    </source>
</evidence>
<dbReference type="EMBL" id="BGPR01156876">
    <property type="protein sequence ID" value="GBL80647.1"/>
    <property type="molecule type" value="Genomic_DNA"/>
</dbReference>
<reference evidence="2 3" key="1">
    <citation type="journal article" date="2019" name="Sci. Rep.">
        <title>Orb-weaving spider Araneus ventricosus genome elucidates the spidroin gene catalogue.</title>
        <authorList>
            <person name="Kono N."/>
            <person name="Nakamura H."/>
            <person name="Ohtoshi R."/>
            <person name="Moran D.A.P."/>
            <person name="Shinohara A."/>
            <person name="Yoshida Y."/>
            <person name="Fujiwara M."/>
            <person name="Mori M."/>
            <person name="Tomita M."/>
            <person name="Arakawa K."/>
        </authorList>
    </citation>
    <scope>NUCLEOTIDE SEQUENCE [LARGE SCALE GENOMIC DNA]</scope>
</reference>
<name>A0A4Y2ALY0_ARAVE</name>
<comment type="caution">
    <text evidence="2">The sequence shown here is derived from an EMBL/GenBank/DDBJ whole genome shotgun (WGS) entry which is preliminary data.</text>
</comment>
<sequence length="113" mass="13673">MRRSIENKTRRDRKKYKRRLYDSKICTEKEQYTVKRDCERLEIETVSSNSLPYNQKLRVDKLYPKKKTITLNTSQNKTWHYTCALQKSIFRRFHNSGTAFSGHATSNMIFWDK</sequence>
<evidence type="ECO:0000313" key="2">
    <source>
        <dbReference type="EMBL" id="GBL80647.1"/>
    </source>
</evidence>
<evidence type="ECO:0000313" key="1">
    <source>
        <dbReference type="EMBL" id="GBL80645.1"/>
    </source>
</evidence>
<proteinExistence type="predicted"/>
<dbReference type="EMBL" id="BGPR01156876">
    <property type="protein sequence ID" value="GBL80645.1"/>
    <property type="molecule type" value="Genomic_DNA"/>
</dbReference>
<accession>A0A4Y2ALY0</accession>
<dbReference type="Proteomes" id="UP000499080">
    <property type="component" value="Unassembled WGS sequence"/>
</dbReference>
<dbReference type="AlphaFoldDB" id="A0A4Y2ALY0"/>
<organism evidence="2 3">
    <name type="scientific">Araneus ventricosus</name>
    <name type="common">Orbweaver spider</name>
    <name type="synonym">Epeira ventricosa</name>
    <dbReference type="NCBI Taxonomy" id="182803"/>
    <lineage>
        <taxon>Eukaryota</taxon>
        <taxon>Metazoa</taxon>
        <taxon>Ecdysozoa</taxon>
        <taxon>Arthropoda</taxon>
        <taxon>Chelicerata</taxon>
        <taxon>Arachnida</taxon>
        <taxon>Araneae</taxon>
        <taxon>Araneomorphae</taxon>
        <taxon>Entelegynae</taxon>
        <taxon>Araneoidea</taxon>
        <taxon>Araneidae</taxon>
        <taxon>Araneus</taxon>
    </lineage>
</organism>
<keyword evidence="3" id="KW-1185">Reference proteome</keyword>
<gene>
    <name evidence="1" type="ORF">AVEN_241883_1</name>
    <name evidence="2" type="ORF">AVEN_241884_1</name>
</gene>
<protein>
    <submittedName>
        <fullName evidence="2">Uncharacterized protein</fullName>
    </submittedName>
</protein>